<reference evidence="1" key="1">
    <citation type="submission" date="2014-04" db="EMBL/GenBank/DDBJ databases">
        <authorList>
            <person name="Ho Y.-N."/>
            <person name="Huang C.-C."/>
        </authorList>
    </citation>
    <scope>NUCLEOTIDE SEQUENCE</scope>
    <source>
        <strain evidence="1">869T2</strain>
    </source>
</reference>
<evidence type="ECO:0000313" key="2">
    <source>
        <dbReference type="Proteomes" id="UP000027834"/>
    </source>
</evidence>
<name>A0A8A8CT09_9BURK</name>
<reference evidence="1" key="2">
    <citation type="submission" date="2021-03" db="EMBL/GenBank/DDBJ databases">
        <title>Complete genome sequence of Burkholderia seminalis 869T2.</title>
        <authorList>
            <person name="Hung S.-H."/>
            <person name="Huang C.-T."/>
            <person name="Huang C.-C."/>
            <person name="Kuo C.-H."/>
        </authorList>
    </citation>
    <scope>NUCLEOTIDE SEQUENCE</scope>
    <source>
        <strain evidence="1">869T2</strain>
    </source>
</reference>
<dbReference type="AlphaFoldDB" id="A0A8A8CT09"/>
<evidence type="ECO:0000313" key="1">
    <source>
        <dbReference type="EMBL" id="QTO17461.1"/>
    </source>
</evidence>
<gene>
    <name evidence="1" type="ORF">DT99_010100</name>
</gene>
<keyword evidence="2" id="KW-1185">Reference proteome</keyword>
<protein>
    <submittedName>
        <fullName evidence="1">Uncharacterized protein</fullName>
    </submittedName>
</protein>
<organism evidence="1 2">
    <name type="scientific">Burkholderia seminalis</name>
    <dbReference type="NCBI Taxonomy" id="488731"/>
    <lineage>
        <taxon>Bacteria</taxon>
        <taxon>Pseudomonadati</taxon>
        <taxon>Pseudomonadota</taxon>
        <taxon>Betaproteobacteria</taxon>
        <taxon>Burkholderiales</taxon>
        <taxon>Burkholderiaceae</taxon>
        <taxon>Burkholderia</taxon>
        <taxon>Burkholderia cepacia complex</taxon>
    </lineage>
</organism>
<dbReference type="EMBL" id="CP072520">
    <property type="protein sequence ID" value="QTO17461.1"/>
    <property type="molecule type" value="Genomic_DNA"/>
</dbReference>
<sequence length="69" mass="7238">MDLDNAVRISDGETIGNGVSYRRLTPESKGIVSFMPAVVGAAREAVQFSFLPGNRSSRVQAAGSVRLAG</sequence>
<proteinExistence type="predicted"/>
<accession>A0A8A8CT09</accession>
<dbReference type="Proteomes" id="UP000027834">
    <property type="component" value="Chromosome 1"/>
</dbReference>
<dbReference type="RefSeq" id="WP_141727505.1">
    <property type="nucleotide sequence ID" value="NZ_CP072520.1"/>
</dbReference>